<evidence type="ECO:0000313" key="2">
    <source>
        <dbReference type="Proteomes" id="UP001331761"/>
    </source>
</evidence>
<dbReference type="InterPro" id="IPR036865">
    <property type="entry name" value="CRAL-TRIO_dom_sf"/>
</dbReference>
<feature type="non-terminal residue" evidence="1">
    <location>
        <position position="1"/>
    </location>
</feature>
<dbReference type="PANTHER" id="PTHR47159:SF1">
    <property type="entry name" value="CRAL-TRIO DOMAIN-CONTAINING PROTEIN F28H7.8"/>
    <property type="match status" value="1"/>
</dbReference>
<keyword evidence="2" id="KW-1185">Reference proteome</keyword>
<dbReference type="Proteomes" id="UP001331761">
    <property type="component" value="Unassembled WGS sequence"/>
</dbReference>
<dbReference type="InterPro" id="IPR036273">
    <property type="entry name" value="CRAL/TRIO_N_dom_sf"/>
</dbReference>
<dbReference type="InterPro" id="IPR053302">
    <property type="entry name" value="CRAL-TRIO_domain"/>
</dbReference>
<gene>
    <name evidence="1" type="ORF">GCK32_018540</name>
</gene>
<dbReference type="AlphaFoldDB" id="A0AAN8EWE5"/>
<dbReference type="SUPFAM" id="SSF46938">
    <property type="entry name" value="CRAL/TRIO N-terminal domain"/>
    <property type="match status" value="1"/>
</dbReference>
<proteinExistence type="predicted"/>
<organism evidence="1 2">
    <name type="scientific">Trichostrongylus colubriformis</name>
    <name type="common">Black scour worm</name>
    <dbReference type="NCBI Taxonomy" id="6319"/>
    <lineage>
        <taxon>Eukaryota</taxon>
        <taxon>Metazoa</taxon>
        <taxon>Ecdysozoa</taxon>
        <taxon>Nematoda</taxon>
        <taxon>Chromadorea</taxon>
        <taxon>Rhabditida</taxon>
        <taxon>Rhabditina</taxon>
        <taxon>Rhabditomorpha</taxon>
        <taxon>Strongyloidea</taxon>
        <taxon>Trichostrongylidae</taxon>
        <taxon>Trichostrongylus</taxon>
    </lineage>
</organism>
<reference evidence="1 2" key="1">
    <citation type="submission" date="2019-10" db="EMBL/GenBank/DDBJ databases">
        <title>Assembly and Annotation for the nematode Trichostrongylus colubriformis.</title>
        <authorList>
            <person name="Martin J."/>
        </authorList>
    </citation>
    <scope>NUCLEOTIDE SEQUENCE [LARGE SCALE GENOMIC DNA]</scope>
    <source>
        <strain evidence="1">G859</strain>
        <tissue evidence="1">Whole worm</tissue>
    </source>
</reference>
<name>A0AAN8EWE5_TRICO</name>
<dbReference type="PANTHER" id="PTHR47159">
    <property type="entry name" value="PROTEIN CBG07705-RELATED"/>
    <property type="match status" value="1"/>
</dbReference>
<dbReference type="EMBL" id="WIXE01024327">
    <property type="protein sequence ID" value="KAK5965705.1"/>
    <property type="molecule type" value="Genomic_DNA"/>
</dbReference>
<accession>A0AAN8EWE5</accession>
<evidence type="ECO:0000313" key="1">
    <source>
        <dbReference type="EMBL" id="KAK5965705.1"/>
    </source>
</evidence>
<dbReference type="SUPFAM" id="SSF52087">
    <property type="entry name" value="CRAL/TRIO domain"/>
    <property type="match status" value="1"/>
</dbReference>
<comment type="caution">
    <text evidence="1">The sequence shown here is derived from an EMBL/GenBank/DDBJ whole genome shotgun (WGS) entry which is preliminary data.</text>
</comment>
<dbReference type="Gene3D" id="3.40.525.10">
    <property type="entry name" value="CRAL-TRIO lipid binding domain"/>
    <property type="match status" value="1"/>
</dbReference>
<protein>
    <submittedName>
        <fullName evidence="1">CRAL-TRIO domain-containing protein</fullName>
    </submittedName>
</protein>
<sequence length="161" mass="18494">ANIVEQVRSQVADIIDPKYDTHFNILRWLQSCDYNVQKSVHLLRKHLKWRKERHLDEDCRGLQSSAVSAEYAPISIIGPNRKNGDRLIVVDQSGRIDIAGVMKSVQPTEYLHQLYRNFENIQKHLMEMEANTGVQCSVYYIYDLEGLSFDPSLLSILGGMS</sequence>
<feature type="non-terminal residue" evidence="1">
    <location>
        <position position="161"/>
    </location>
</feature>